<feature type="transmembrane region" description="Helical" evidence="2">
    <location>
        <begin position="629"/>
        <end position="649"/>
    </location>
</feature>
<dbReference type="Gene3D" id="3.10.620.30">
    <property type="match status" value="1"/>
</dbReference>
<dbReference type="InterPro" id="IPR025403">
    <property type="entry name" value="TgpA-like_C"/>
</dbReference>
<dbReference type="InterPro" id="IPR021878">
    <property type="entry name" value="TgpA_N"/>
</dbReference>
<dbReference type="InterPro" id="IPR038765">
    <property type="entry name" value="Papain-like_cys_pep_sf"/>
</dbReference>
<dbReference type="SUPFAM" id="SSF54001">
    <property type="entry name" value="Cysteine proteinases"/>
    <property type="match status" value="1"/>
</dbReference>
<keyword evidence="5" id="KW-1185">Reference proteome</keyword>
<evidence type="ECO:0000259" key="3">
    <source>
        <dbReference type="SMART" id="SM00460"/>
    </source>
</evidence>
<feature type="domain" description="Transglutaminase-like" evidence="3">
    <location>
        <begin position="484"/>
        <end position="554"/>
    </location>
</feature>
<feature type="transmembrane region" description="Helical" evidence="2">
    <location>
        <begin position="118"/>
        <end position="136"/>
    </location>
</feature>
<dbReference type="RefSeq" id="WP_381837768.1">
    <property type="nucleotide sequence ID" value="NZ_JBHTCF010000019.1"/>
</dbReference>
<dbReference type="PANTHER" id="PTHR42736">
    <property type="entry name" value="PROTEIN-GLUTAMINE GAMMA-GLUTAMYLTRANSFERASE"/>
    <property type="match status" value="1"/>
</dbReference>
<feature type="compositionally biased region" description="Low complexity" evidence="1">
    <location>
        <begin position="568"/>
        <end position="597"/>
    </location>
</feature>
<keyword evidence="2" id="KW-0472">Membrane</keyword>
<reference evidence="5" key="1">
    <citation type="journal article" date="2019" name="Int. J. Syst. Evol. Microbiol.">
        <title>The Global Catalogue of Microorganisms (GCM) 10K type strain sequencing project: providing services to taxonomists for standard genome sequencing and annotation.</title>
        <authorList>
            <consortium name="The Broad Institute Genomics Platform"/>
            <consortium name="The Broad Institute Genome Sequencing Center for Infectious Disease"/>
            <person name="Wu L."/>
            <person name="Ma J."/>
        </authorList>
    </citation>
    <scope>NUCLEOTIDE SEQUENCE [LARGE SCALE GENOMIC DNA]</scope>
    <source>
        <strain evidence="5">SYNS20</strain>
    </source>
</reference>
<keyword evidence="2" id="KW-1133">Transmembrane helix</keyword>
<name>A0ABW2JU07_9ACTN</name>
<feature type="transmembrane region" description="Helical" evidence="2">
    <location>
        <begin position="58"/>
        <end position="76"/>
    </location>
</feature>
<dbReference type="SMART" id="SM00460">
    <property type="entry name" value="TGc"/>
    <property type="match status" value="1"/>
</dbReference>
<dbReference type="InterPro" id="IPR052901">
    <property type="entry name" value="Bact_TGase-like"/>
</dbReference>
<dbReference type="Pfam" id="PF11992">
    <property type="entry name" value="TgpA_N"/>
    <property type="match status" value="1"/>
</dbReference>
<comment type="caution">
    <text evidence="4">The sequence shown here is derived from an EMBL/GenBank/DDBJ whole genome shotgun (WGS) entry which is preliminary data.</text>
</comment>
<feature type="region of interest" description="Disordered" evidence="1">
    <location>
        <begin position="552"/>
        <end position="622"/>
    </location>
</feature>
<accession>A0ABW2JU07</accession>
<evidence type="ECO:0000313" key="4">
    <source>
        <dbReference type="EMBL" id="MFC7309134.1"/>
    </source>
</evidence>
<dbReference type="PROSITE" id="PS51257">
    <property type="entry name" value="PROKAR_LIPOPROTEIN"/>
    <property type="match status" value="1"/>
</dbReference>
<keyword evidence="2" id="KW-0812">Transmembrane</keyword>
<dbReference type="Pfam" id="PF01841">
    <property type="entry name" value="Transglut_core"/>
    <property type="match status" value="1"/>
</dbReference>
<organism evidence="4 5">
    <name type="scientific">Streptomyces monticola</name>
    <dbReference type="NCBI Taxonomy" id="2666263"/>
    <lineage>
        <taxon>Bacteria</taxon>
        <taxon>Bacillati</taxon>
        <taxon>Actinomycetota</taxon>
        <taxon>Actinomycetes</taxon>
        <taxon>Kitasatosporales</taxon>
        <taxon>Streptomycetaceae</taxon>
        <taxon>Streptomyces</taxon>
    </lineage>
</organism>
<evidence type="ECO:0000313" key="5">
    <source>
        <dbReference type="Proteomes" id="UP001596523"/>
    </source>
</evidence>
<feature type="transmembrane region" description="Helical" evidence="2">
    <location>
        <begin position="31"/>
        <end position="49"/>
    </location>
</feature>
<dbReference type="Proteomes" id="UP001596523">
    <property type="component" value="Unassembled WGS sequence"/>
</dbReference>
<sequence>MSGHARLALCATAATLLAACALLPLVDSVTWIIQAAILLALQCGVGALARRVPLARPLTVLVQAVATLLLLTLVFANGQATAGVLPGPDVFERFGLLLQAGAQDVGQFAIPAPLSDGIRLMLVGGVLVIGLAVDALAVTFRSAAPAGLPLLALYSVAAGLSDGGAGWVWFVLAAAGYLLLLLAEGRDRLSQWGRVFGGAARRPAGLSAGLEASPAGAVAPVRTGRRIGAVALGIALVVPAALPALDGGLLDSTGGGGGSGPGGGTISAVNPLVALQDSLNQPNDREVLSYRTNSEQTQDLYLRIVSLDQFDGTAWKPAERGIIDVPDRLPTPQGLSPEVRTSEVQTNISAAGWYKQDWLPMPYPASQVAIGGRWRYEPIGRTLVGDRGQTTGGKQYEVKSLVVQPTADQLATAPQPGSALAREFTSVPDSLPADVYATARRVTRDASNDYERAVALQDWFSSEGGFTYDTEVQAGSGSAAISRFLKQKQGFCVHFSFSMAAMARTLGIPARVAVGFTPGSPQSDGTMSVGLRDAHAWPELYFEGVGWTRFEPTPNRGTVPEYTRPDLPSTSPSNSAAPESSAAAAPSDTPSASASESCSREQQRTGECGRNDPQAGAGGGDGGPPLGTVLGVALAALVIVLVPLLPLLWRVRTRAVRLGSGGRSAADATARTLAAWLEVTDTAWDYGILPDDSQTPRKAAARIVRIGQLDTEAAEAVHRVAAAVEQVLYAPHPRTATGLAEDVRRLRAGLSRTSRLRALLAPRSAVRVAWACSARWAAFTRRLSTRRWGFDRWTNSWRKPGRQQG</sequence>
<evidence type="ECO:0000256" key="1">
    <source>
        <dbReference type="SAM" id="MobiDB-lite"/>
    </source>
</evidence>
<dbReference type="InterPro" id="IPR002931">
    <property type="entry name" value="Transglutaminase-like"/>
</dbReference>
<gene>
    <name evidence="4" type="ORF">ACFQVC_33625</name>
</gene>
<feature type="transmembrane region" description="Helical" evidence="2">
    <location>
        <begin position="143"/>
        <end position="160"/>
    </location>
</feature>
<dbReference type="Pfam" id="PF13559">
    <property type="entry name" value="DUF4129"/>
    <property type="match status" value="1"/>
</dbReference>
<dbReference type="PANTHER" id="PTHR42736:SF1">
    <property type="entry name" value="PROTEIN-GLUTAMINE GAMMA-GLUTAMYLTRANSFERASE"/>
    <property type="match status" value="1"/>
</dbReference>
<proteinExistence type="predicted"/>
<evidence type="ECO:0000256" key="2">
    <source>
        <dbReference type="SAM" id="Phobius"/>
    </source>
</evidence>
<feature type="compositionally biased region" description="Basic and acidic residues" evidence="1">
    <location>
        <begin position="598"/>
        <end position="610"/>
    </location>
</feature>
<protein>
    <submittedName>
        <fullName evidence="4">DUF3488 and DUF4129 domain-containing transglutaminase family protein</fullName>
    </submittedName>
</protein>
<dbReference type="EMBL" id="JBHTCF010000019">
    <property type="protein sequence ID" value="MFC7309134.1"/>
    <property type="molecule type" value="Genomic_DNA"/>
</dbReference>